<protein>
    <recommendedName>
        <fullName evidence="3">LuxR family transcriptional regulator</fullName>
    </recommendedName>
</protein>
<dbReference type="EMBL" id="JABBGJ010000062">
    <property type="protein sequence ID" value="NMM03835.1"/>
    <property type="molecule type" value="Genomic_DNA"/>
</dbReference>
<accession>A0A848IUW2</accession>
<sequence length="68" mass="7693">MRTVHQLCDFMLPLVVQHVRLASAASQAEEVTLAQRFEQRLASDGVALSQRERFLCRALLEGRQVAQI</sequence>
<evidence type="ECO:0008006" key="3">
    <source>
        <dbReference type="Google" id="ProtNLM"/>
    </source>
</evidence>
<name>A0A848IUW2_9BURK</name>
<reference evidence="1 2" key="1">
    <citation type="submission" date="2020-04" db="EMBL/GenBank/DDBJ databases">
        <title>Paraburkholderia sp. RP-4-7 isolated from soil.</title>
        <authorList>
            <person name="Dahal R.H."/>
        </authorList>
    </citation>
    <scope>NUCLEOTIDE SEQUENCE [LARGE SCALE GENOMIC DNA]</scope>
    <source>
        <strain evidence="1 2">RP-4-7</strain>
    </source>
</reference>
<dbReference type="AlphaFoldDB" id="A0A848IUW2"/>
<organism evidence="1 2">
    <name type="scientific">Paraburkholderia polaris</name>
    <dbReference type="NCBI Taxonomy" id="2728848"/>
    <lineage>
        <taxon>Bacteria</taxon>
        <taxon>Pseudomonadati</taxon>
        <taxon>Pseudomonadota</taxon>
        <taxon>Betaproteobacteria</taxon>
        <taxon>Burkholderiales</taxon>
        <taxon>Burkholderiaceae</taxon>
        <taxon>Paraburkholderia</taxon>
    </lineage>
</organism>
<evidence type="ECO:0000313" key="1">
    <source>
        <dbReference type="EMBL" id="NMM03835.1"/>
    </source>
</evidence>
<keyword evidence="2" id="KW-1185">Reference proteome</keyword>
<comment type="caution">
    <text evidence="1">The sequence shown here is derived from an EMBL/GenBank/DDBJ whole genome shotgun (WGS) entry which is preliminary data.</text>
</comment>
<dbReference type="Proteomes" id="UP000544134">
    <property type="component" value="Unassembled WGS sequence"/>
</dbReference>
<evidence type="ECO:0000313" key="2">
    <source>
        <dbReference type="Proteomes" id="UP000544134"/>
    </source>
</evidence>
<proteinExistence type="predicted"/>
<gene>
    <name evidence="1" type="ORF">HHL24_38920</name>
</gene>